<dbReference type="SUPFAM" id="SSF82171">
    <property type="entry name" value="DPP6 N-terminal domain-like"/>
    <property type="match status" value="1"/>
</dbReference>
<comment type="caution">
    <text evidence="4">The sequence shown here is derived from an EMBL/GenBank/DDBJ whole genome shotgun (WGS) entry which is preliminary data.</text>
</comment>
<dbReference type="PANTHER" id="PTHR42776:SF27">
    <property type="entry name" value="DIPEPTIDYL PEPTIDASE FAMILY MEMBER 6"/>
    <property type="match status" value="1"/>
</dbReference>
<accession>A0A5R9IJE2</accession>
<name>A0A5R9IJE2_9GAMM</name>
<dbReference type="AlphaFoldDB" id="A0A5R9IJE2"/>
<dbReference type="SUPFAM" id="SSF53474">
    <property type="entry name" value="alpha/beta-Hydrolases"/>
    <property type="match status" value="1"/>
</dbReference>
<keyword evidence="1" id="KW-0378">Hydrolase</keyword>
<sequence>MYKVAQRALIVLSLFITSLTSHATVLPVEAFASKPDVSSVDLSPSGKYVASIVKVEGKYTGSIVNVFNVDTGEESHHLFTDNSKFVLIDLNWANDETLLVSAKFPKRYGTVQATETRLLQLNVVTGKSNNVIPRALYEKLRYIPQLQSQVIDYLPDEKDYILLQLAGMRASAEPSVYRIKLRGRGVGKFKVAQGAKEGVYQWLTDQQHNIRIAIRQDGSNYEILEQHPNRDGLRVLWSYQALSANSVWPLGFDEDSNVLYVRAYHEDKKAIFKVDLNDPLLKKELVFSNPDQDVGGQLRRDLESGRVVGIGNIYWDQSFATLKQSLDNALPSFRNYIIDFNSGASRYVVLSSSDVEPGVYYLGDRKAKTMEVIAARYNQLDPMVLVKREKISYQARDGLTIVGYLTLPQGSKGENLPTIIFPHGGPISRETAGFDYWSQFLANRGYAVLQMDFRGSSGYGFDFMSKGIAGWGQAMQDDVEDGALWLIEQGVTDPKRICILGASYGGYASLMGTIKSPELYQCAVSFAGVMDVKALVQHRQHFTNYEVALKQIGNDFEQLWDISPLKYASAIDVPVLLIHGKRDVSVPYQHSADMFNELEDEGKSVELITLDGGDHYLSNAENRLKAFTAIERFLASHLSASASEQGAGK</sequence>
<dbReference type="Proteomes" id="UP000307790">
    <property type="component" value="Unassembled WGS sequence"/>
</dbReference>
<gene>
    <name evidence="4" type="ORF">FE810_11255</name>
</gene>
<proteinExistence type="predicted"/>
<dbReference type="GO" id="GO:0006508">
    <property type="term" value="P:proteolysis"/>
    <property type="evidence" value="ECO:0007669"/>
    <property type="project" value="InterPro"/>
</dbReference>
<dbReference type="PANTHER" id="PTHR42776">
    <property type="entry name" value="SERINE PEPTIDASE S9 FAMILY MEMBER"/>
    <property type="match status" value="1"/>
</dbReference>
<evidence type="ECO:0000256" key="2">
    <source>
        <dbReference type="SAM" id="SignalP"/>
    </source>
</evidence>
<keyword evidence="5" id="KW-1185">Reference proteome</keyword>
<evidence type="ECO:0000259" key="3">
    <source>
        <dbReference type="Pfam" id="PF00326"/>
    </source>
</evidence>
<protein>
    <submittedName>
        <fullName evidence="4">S9 family peptidase</fullName>
    </submittedName>
</protein>
<feature type="signal peptide" evidence="2">
    <location>
        <begin position="1"/>
        <end position="23"/>
    </location>
</feature>
<dbReference type="PROSITE" id="PS00430">
    <property type="entry name" value="TONB_DEPENDENT_REC_1"/>
    <property type="match status" value="1"/>
</dbReference>
<dbReference type="OrthoDB" id="4269629at2"/>
<reference evidence="4 5" key="1">
    <citation type="submission" date="2019-05" db="EMBL/GenBank/DDBJ databases">
        <title>Genome sequences of Thalassotalea litorea 1K03283.</title>
        <authorList>
            <person name="Zhang D."/>
        </authorList>
    </citation>
    <scope>NUCLEOTIDE SEQUENCE [LARGE SCALE GENOMIC DNA]</scope>
    <source>
        <strain evidence="4 5">MCCC 1K03283</strain>
    </source>
</reference>
<feature type="domain" description="Peptidase S9 prolyl oligopeptidase catalytic" evidence="3">
    <location>
        <begin position="434"/>
        <end position="639"/>
    </location>
</feature>
<organism evidence="4 5">
    <name type="scientific">Thalassotalea litorea</name>
    <dbReference type="NCBI Taxonomy" id="2020715"/>
    <lineage>
        <taxon>Bacteria</taxon>
        <taxon>Pseudomonadati</taxon>
        <taxon>Pseudomonadota</taxon>
        <taxon>Gammaproteobacteria</taxon>
        <taxon>Alteromonadales</taxon>
        <taxon>Colwelliaceae</taxon>
        <taxon>Thalassotalea</taxon>
    </lineage>
</organism>
<dbReference type="Pfam" id="PF00326">
    <property type="entry name" value="Peptidase_S9"/>
    <property type="match status" value="1"/>
</dbReference>
<evidence type="ECO:0000313" key="5">
    <source>
        <dbReference type="Proteomes" id="UP000307790"/>
    </source>
</evidence>
<dbReference type="InterPro" id="IPR001375">
    <property type="entry name" value="Peptidase_S9_cat"/>
</dbReference>
<dbReference type="InterPro" id="IPR010916">
    <property type="entry name" value="TonB_box_CS"/>
</dbReference>
<keyword evidence="2" id="KW-0732">Signal</keyword>
<dbReference type="GO" id="GO:0004252">
    <property type="term" value="F:serine-type endopeptidase activity"/>
    <property type="evidence" value="ECO:0007669"/>
    <property type="project" value="TreeGrafter"/>
</dbReference>
<evidence type="ECO:0000256" key="1">
    <source>
        <dbReference type="ARBA" id="ARBA00022801"/>
    </source>
</evidence>
<dbReference type="InterPro" id="IPR029058">
    <property type="entry name" value="AB_hydrolase_fold"/>
</dbReference>
<evidence type="ECO:0000313" key="4">
    <source>
        <dbReference type="EMBL" id="TLU64719.1"/>
    </source>
</evidence>
<dbReference type="Gene3D" id="3.40.50.1820">
    <property type="entry name" value="alpha/beta hydrolase"/>
    <property type="match status" value="1"/>
</dbReference>
<dbReference type="EMBL" id="VCBC01000010">
    <property type="protein sequence ID" value="TLU64719.1"/>
    <property type="molecule type" value="Genomic_DNA"/>
</dbReference>
<feature type="chain" id="PRO_5024273665" evidence="2">
    <location>
        <begin position="24"/>
        <end position="649"/>
    </location>
</feature>